<dbReference type="GO" id="GO:0006915">
    <property type="term" value="P:apoptotic process"/>
    <property type="evidence" value="ECO:0007669"/>
    <property type="project" value="UniProtKB-KW"/>
</dbReference>
<comment type="function">
    <text evidence="10">Guanyl-nucleotide exchange factor that regulates small GTPases of the Rab family. Converts GDP-bound inactive form of RAB27A and RAB27B to the GTP-bound active forms. Converts GDP-bound inactive form of RAB3A, RAB3C and RAB3D to the GTP-bound active forms, GTPases involved in synaptic vesicle exocytosis and vesicle secretion. Plays a role in synaptic vesicle formation and in vesicle trafficking at the neuromuscular junction. Involved in up-regulating a post-docking step of synaptic exocytosis in central synapses. Probably by binding to the motor proteins KIF1B and KIF1A, mediates motor-dependent transport of GTP-RAB3A-positive vesicles to the presynaptic nerve terminals. Plays a role in TNFA-mediated activation of the MAPK pathway, including ERK1/2. May link TNFRSF1A with MAP kinase activation. May be involved in the regulation of TNFA-induced apoptosis.</text>
</comment>
<feature type="compositionally biased region" description="Basic and acidic residues" evidence="14">
    <location>
        <begin position="1145"/>
        <end position="1168"/>
    </location>
</feature>
<dbReference type="InterPro" id="IPR005113">
    <property type="entry name" value="uDENN_dom"/>
</dbReference>
<evidence type="ECO:0000259" key="15">
    <source>
        <dbReference type="PROSITE" id="PS50211"/>
    </source>
</evidence>
<evidence type="ECO:0000256" key="7">
    <source>
        <dbReference type="ARBA" id="ARBA00022658"/>
    </source>
</evidence>
<feature type="domain" description="UDENN" evidence="15">
    <location>
        <begin position="11"/>
        <end position="568"/>
    </location>
</feature>
<evidence type="ECO:0000256" key="12">
    <source>
        <dbReference type="ARBA" id="ARBA00079552"/>
    </source>
</evidence>
<dbReference type="Pfam" id="PF23629">
    <property type="entry name" value="Death_MADD"/>
    <property type="match status" value="1"/>
</dbReference>
<feature type="compositionally biased region" description="Low complexity" evidence="14">
    <location>
        <begin position="704"/>
        <end position="716"/>
    </location>
</feature>
<feature type="region of interest" description="Disordered" evidence="14">
    <location>
        <begin position="689"/>
        <end position="719"/>
    </location>
</feature>
<feature type="region of interest" description="Disordered" evidence="14">
    <location>
        <begin position="1063"/>
        <end position="1118"/>
    </location>
</feature>
<feature type="compositionally biased region" description="Low complexity" evidence="14">
    <location>
        <begin position="132"/>
        <end position="144"/>
    </location>
</feature>
<comment type="similarity">
    <text evidence="3">Belongs to the MADD family.</text>
</comment>
<dbReference type="Pfam" id="PF03456">
    <property type="entry name" value="uDENN"/>
    <property type="match status" value="1"/>
</dbReference>
<dbReference type="Proteomes" id="UP000627253">
    <property type="component" value="Unassembled WGS sequence"/>
</dbReference>
<proteinExistence type="inferred from homology"/>
<evidence type="ECO:0000256" key="1">
    <source>
        <dbReference type="ARBA" id="ARBA00004236"/>
    </source>
</evidence>
<evidence type="ECO:0000256" key="6">
    <source>
        <dbReference type="ARBA" id="ARBA00022490"/>
    </source>
</evidence>
<comment type="subunit">
    <text evidence="11">Interacts (via death domain) with TNFRSF1A (via death domain). Interacts with PIDD1. Interacts with YWHAZ. Interacts (via death domain) with KIF1B; links the motor KIF1B to Rab3-carrying vesicles in anterograde synaptic vesicle transport. Interacts with KIF1A. Interacts (via uDENN domain) with RAB3A, RAB3B, RAB3C and RAB3D; the GTP-bound form of the Rab proteins is preferred for interaction.</text>
</comment>
<keyword evidence="17" id="KW-1185">Reference proteome</keyword>
<keyword evidence="6" id="KW-0963">Cytoplasm</keyword>
<feature type="non-terminal residue" evidence="16">
    <location>
        <position position="1"/>
    </location>
</feature>
<dbReference type="InterPro" id="IPR039980">
    <property type="entry name" value="MADD"/>
</dbReference>
<dbReference type="InterPro" id="IPR001194">
    <property type="entry name" value="cDENN_dom"/>
</dbReference>
<dbReference type="OrthoDB" id="6282239at2759"/>
<dbReference type="Pfam" id="PF25328">
    <property type="entry name" value="PH_MADD"/>
    <property type="match status" value="1"/>
</dbReference>
<keyword evidence="8" id="KW-0053">Apoptosis</keyword>
<dbReference type="SMART" id="SM00800">
    <property type="entry name" value="uDENN"/>
    <property type="match status" value="1"/>
</dbReference>
<feature type="compositionally biased region" description="Polar residues" evidence="14">
    <location>
        <begin position="1247"/>
        <end position="1264"/>
    </location>
</feature>
<dbReference type="GO" id="GO:0032483">
    <property type="term" value="P:regulation of Rab protein signal transduction"/>
    <property type="evidence" value="ECO:0007669"/>
    <property type="project" value="TreeGrafter"/>
</dbReference>
<comment type="subcellular location">
    <subcellularLocation>
        <location evidence="1">Cell membrane</location>
    </subcellularLocation>
    <subcellularLocation>
        <location evidence="2">Cytoplasm</location>
    </subcellularLocation>
</comment>
<organism evidence="16 17">
    <name type="scientific">Tricholaema leucomelas</name>
    <name type="common">pied barbet</name>
    <dbReference type="NCBI Taxonomy" id="240729"/>
    <lineage>
        <taxon>Eukaryota</taxon>
        <taxon>Metazoa</taxon>
        <taxon>Chordata</taxon>
        <taxon>Craniata</taxon>
        <taxon>Vertebrata</taxon>
        <taxon>Euteleostomi</taxon>
        <taxon>Archelosauria</taxon>
        <taxon>Archosauria</taxon>
        <taxon>Dinosauria</taxon>
        <taxon>Saurischia</taxon>
        <taxon>Theropoda</taxon>
        <taxon>Coelurosauria</taxon>
        <taxon>Aves</taxon>
        <taxon>Neognathae</taxon>
        <taxon>Neoaves</taxon>
        <taxon>Telluraves</taxon>
        <taxon>Coraciimorphae</taxon>
        <taxon>Piciformes</taxon>
        <taxon>Lybiidae</taxon>
        <taxon>Tricholaema lacrymosa</taxon>
    </lineage>
</organism>
<sequence>FIGLNQLCMGFFLCSFHRQPSSDSVAQTPELLRRYPLEDHVDFPLPPDVVFFCQPEGCLSVRQKRMSFRDDTSFVFTLTDKDTGVIRYGICVNFYRSFQKRVPKEKGEGAGSHRAREGQKIPKSGDTSVPQEEVGTESSESGSSLQAPSTESTPDVNRSPCSKRLAKGSHRSRNSTLTSLCILSHYPFFSTFRECLYTLKRLVDCCSERLLGKKLGIPRGVQRDTMWRIFTGSLLVEEKSSALLHDLREIEAWIYRLLRSPMPVAGQKRVDVEVLPHELQPALTFALPDPSRFNLVDFPLHLPLELLGVDACLQVLTCILLEHKVVLQSRDYNALSMSVMAFVAMIYPLEYMFPVIPLLPTCMASAEQLLLAPTPYIIGVPASFFLYKLDFKMPDDVWLIDLDTNRVIVPTNAESLPALPEPEASELKKHLKQALASMSLNTQPILNLEKFHEGQEVPLLLGRPQNDLQSTPSTEFNPLIYGNDVDSVDVATRVAMVRFFNSPNVLQGFQMHTRTLRLFPRPVVAFQANSFLASRPKQTPFADKLSRTQAVEYFGEWSLNPTNYAFQRIHNNTFDPALIGDKPKWYAHQLQPIHYRVYDSNSQLAEALNVPAEKETDSDPTDDSGSDSVDYDDSSSSYSSLGDFVSEMMKCDINGDTPNVDPLTHAALGDASEVEFDDFQEYSGDLDEQAMDSENSQENNQPRSSSSTTASSSPSTVIHGVNHESADSAEIEEKLVAGFSNHLPSLPLQSNFPKISLDRRESDITAGSMSSSEGVVRKQEYDNPYFEPQYGFPAEDEDDEQEESYTPRFNQNLGGSRQKLLRPNSLKLASDSDADSDSRASSPNSTVSNNSSEGFGGIMSFASSLYRNHSTSFSLSNLALPTKVGRDKNTPFPSLKVFGLNTIMEIITEAGPVSNEGNRRALVDQKSSVIKHSPTVKRESPSPQGRTSNSSENQQFLKEVVHNVLDGQGVGWLNMKRVRRLLESEQLRVFVLSKLNRTVQSEEDARRDVIQDVEISRKVYKGMLDLLKCTVLSLEQSYANAGLGGMASVFSLLEIAHTHYYNKEPEKRKRSPTDGSVTPVGKDPASSPRVEPKRAMQLPVPQLMPKGPSPAGKGPREFDTRSLKEENFIASIELWNKHQEVKKQKALEKTRPEGVKHFDLGETDEKKSQISADSGLSLASGSQKSDFDSLPSGGPAVMVRSTSQDSEVSTVVSNSSGETLGADSDLSSNAGDGPSLENGGNMAGSRGTVSDSEIETNSATNSIFAKSHNLKQSVKDSKGSTPGRGPEDGNQRVYLYEGLLGRDKGSVWDQLEDAAMETFSMSKERSTLWDQMQFWEDAFLDAVMLEREGMGMDQGPQEMIDRYLSLGEHDRKRLEDDEDRLLATLLHNMIAYMLMIKVNKNDIRKKVRRLMGKSHIGLVHSQQINDVLDKLANLNGRELPVRPSGSRHIKKQTFVVHAGTDTTGDIFFMEVCDDCIVLRSNIGTVYERWWYEKLINMTYCPKTKVLCLWRRNGQETQLNKFYTKKCRELYYCVKDSMERAAARQQSIKPGPELGGEFPVQDMKTGEGGLLQVTLEGINLKFMHSQVFIELNHIKKCNTVRGVFVLEEFVPETKEVVSHKYKTPMAHEICYSVLCLFSYVAAIRGREAENKSKPPRPVSS</sequence>
<feature type="region of interest" description="Disordered" evidence="14">
    <location>
        <begin position="924"/>
        <end position="952"/>
    </location>
</feature>
<dbReference type="InterPro" id="IPR005112">
    <property type="entry name" value="dDENN_dom"/>
</dbReference>
<feature type="compositionally biased region" description="Low complexity" evidence="14">
    <location>
        <begin position="839"/>
        <end position="852"/>
    </location>
</feature>
<evidence type="ECO:0000313" key="17">
    <source>
        <dbReference type="Proteomes" id="UP000627253"/>
    </source>
</evidence>
<gene>
    <name evidence="16" type="primary">Madd</name>
    <name evidence="16" type="ORF">TRILEU_R07654</name>
</gene>
<dbReference type="GO" id="GO:0005829">
    <property type="term" value="C:cytosol"/>
    <property type="evidence" value="ECO:0007669"/>
    <property type="project" value="TreeGrafter"/>
</dbReference>
<comment type="caution">
    <text evidence="16">The sequence shown here is derived from an EMBL/GenBank/DDBJ whole genome shotgun (WGS) entry which is preliminary data.</text>
</comment>
<evidence type="ECO:0000256" key="2">
    <source>
        <dbReference type="ARBA" id="ARBA00004496"/>
    </source>
</evidence>
<evidence type="ECO:0000256" key="5">
    <source>
        <dbReference type="ARBA" id="ARBA00022475"/>
    </source>
</evidence>
<dbReference type="FunFam" id="3.40.50.11500:FF:000002">
    <property type="entry name" value="MAP kinase-activating death domain protein-like Protein"/>
    <property type="match status" value="1"/>
</dbReference>
<feature type="region of interest" description="Disordered" evidence="14">
    <location>
        <begin position="784"/>
        <end position="854"/>
    </location>
</feature>
<evidence type="ECO:0000256" key="14">
    <source>
        <dbReference type="SAM" id="MobiDB-lite"/>
    </source>
</evidence>
<evidence type="ECO:0000256" key="9">
    <source>
        <dbReference type="ARBA" id="ARBA00023136"/>
    </source>
</evidence>
<feature type="region of interest" description="Disordered" evidence="14">
    <location>
        <begin position="610"/>
        <end position="638"/>
    </location>
</feature>
<dbReference type="SMART" id="SM00801">
    <property type="entry name" value="dDENN"/>
    <property type="match status" value="1"/>
</dbReference>
<evidence type="ECO:0000256" key="10">
    <source>
        <dbReference type="ARBA" id="ARBA00060181"/>
    </source>
</evidence>
<feature type="compositionally biased region" description="Polar residues" evidence="14">
    <location>
        <begin position="941"/>
        <end position="952"/>
    </location>
</feature>
<keyword evidence="5" id="KW-1003">Cell membrane</keyword>
<feature type="region of interest" description="Disordered" evidence="14">
    <location>
        <begin position="105"/>
        <end position="168"/>
    </location>
</feature>
<dbReference type="PANTHER" id="PTHR13008">
    <property type="entry name" value="MAP-KINASE ACTIVATING DEATH DOMAIN PROTEIN MADD /DENN/AEX-3 C.ELEGANS"/>
    <property type="match status" value="1"/>
</dbReference>
<evidence type="ECO:0000256" key="13">
    <source>
        <dbReference type="ARBA" id="ARBA00081633"/>
    </source>
</evidence>
<evidence type="ECO:0000256" key="3">
    <source>
        <dbReference type="ARBA" id="ARBA00005978"/>
    </source>
</evidence>
<dbReference type="Gene3D" id="3.40.50.11500">
    <property type="match status" value="1"/>
</dbReference>
<evidence type="ECO:0000256" key="11">
    <source>
        <dbReference type="ARBA" id="ARBA00064743"/>
    </source>
</evidence>
<dbReference type="GO" id="GO:0042981">
    <property type="term" value="P:regulation of apoptotic process"/>
    <property type="evidence" value="ECO:0007669"/>
    <property type="project" value="TreeGrafter"/>
</dbReference>
<feature type="compositionally biased region" description="Polar residues" evidence="14">
    <location>
        <begin position="145"/>
        <end position="160"/>
    </location>
</feature>
<evidence type="ECO:0000313" key="16">
    <source>
        <dbReference type="EMBL" id="NXX46009.1"/>
    </source>
</evidence>
<reference evidence="16" key="1">
    <citation type="submission" date="2020-02" db="EMBL/GenBank/DDBJ databases">
        <title>Bird 10,000 Genomes (B10K) Project - Family phase.</title>
        <authorList>
            <person name="Zhang G."/>
        </authorList>
    </citation>
    <scope>NUCLEOTIDE SEQUENCE</scope>
    <source>
        <strain evidence="16">B10K-DU-002-37</strain>
        <tissue evidence="16">Muscle</tissue>
    </source>
</reference>
<dbReference type="InterPro" id="IPR056574">
    <property type="entry name" value="Death_MADD"/>
</dbReference>
<feature type="compositionally biased region" description="Polar residues" evidence="14">
    <location>
        <begin position="1200"/>
        <end position="1218"/>
    </location>
</feature>
<feature type="compositionally biased region" description="Acidic residues" evidence="14">
    <location>
        <begin position="794"/>
        <end position="803"/>
    </location>
</feature>
<dbReference type="GO" id="GO:0005886">
    <property type="term" value="C:plasma membrane"/>
    <property type="evidence" value="ECO:0007669"/>
    <property type="project" value="UniProtKB-SubCell"/>
</dbReference>
<dbReference type="Gene3D" id="3.30.450.200">
    <property type="match status" value="1"/>
</dbReference>
<evidence type="ECO:0000256" key="4">
    <source>
        <dbReference type="ARBA" id="ARBA00017868"/>
    </source>
</evidence>
<name>A0A852JAR8_9PICI</name>
<evidence type="ECO:0000256" key="8">
    <source>
        <dbReference type="ARBA" id="ARBA00022703"/>
    </source>
</evidence>
<dbReference type="EMBL" id="WAAF01012567">
    <property type="protein sequence ID" value="NXX46009.1"/>
    <property type="molecule type" value="Genomic_DNA"/>
</dbReference>
<dbReference type="GO" id="GO:0005085">
    <property type="term" value="F:guanyl-nucleotide exchange factor activity"/>
    <property type="evidence" value="ECO:0007669"/>
    <property type="project" value="UniProtKB-KW"/>
</dbReference>
<dbReference type="Pfam" id="PF02141">
    <property type="entry name" value="DENN"/>
    <property type="match status" value="1"/>
</dbReference>
<dbReference type="InterPro" id="IPR057469">
    <property type="entry name" value="PH_MADD"/>
</dbReference>
<keyword evidence="7" id="KW-0344">Guanine-nucleotide releasing factor</keyword>
<accession>A0A852JAR8</accession>
<feature type="compositionally biased region" description="Polar residues" evidence="14">
    <location>
        <begin position="692"/>
        <end position="703"/>
    </location>
</feature>
<feature type="region of interest" description="Disordered" evidence="14">
    <location>
        <begin position="1145"/>
        <end position="1291"/>
    </location>
</feature>
<dbReference type="InterPro" id="IPR037516">
    <property type="entry name" value="Tripartite_DENN"/>
</dbReference>
<dbReference type="PROSITE" id="PS50211">
    <property type="entry name" value="DENN"/>
    <property type="match status" value="1"/>
</dbReference>
<feature type="compositionally biased region" description="Low complexity" evidence="14">
    <location>
        <begin position="1171"/>
        <end position="1182"/>
    </location>
</feature>
<feature type="non-terminal residue" evidence="16">
    <location>
        <position position="1659"/>
    </location>
</feature>
<protein>
    <recommendedName>
        <fullName evidence="4">MAP kinase-activating death domain protein</fullName>
    </recommendedName>
    <alternativeName>
        <fullName evidence="12">Rab3 GDP/GTP exchange factor</fullName>
    </alternativeName>
    <alternativeName>
        <fullName evidence="13">Rab3 GDP/GTP exchange protein</fullName>
    </alternativeName>
</protein>
<dbReference type="SMART" id="SM00799">
    <property type="entry name" value="DENN"/>
    <property type="match status" value="1"/>
</dbReference>
<dbReference type="InterPro" id="IPR043153">
    <property type="entry name" value="DENN_C"/>
</dbReference>
<dbReference type="PANTHER" id="PTHR13008:SF7">
    <property type="entry name" value="MAP KINASE-ACTIVATING DEATH DOMAIN PROTEIN"/>
    <property type="match status" value="1"/>
</dbReference>
<feature type="compositionally biased region" description="Acidic residues" evidence="14">
    <location>
        <begin position="618"/>
        <end position="633"/>
    </location>
</feature>
<keyword evidence="9" id="KW-0472">Membrane</keyword>